<dbReference type="EMBL" id="JAKOGI010000510">
    <property type="protein sequence ID" value="KAJ8433961.1"/>
    <property type="molecule type" value="Genomic_DNA"/>
</dbReference>
<feature type="compositionally biased region" description="Polar residues" evidence="1">
    <location>
        <begin position="190"/>
        <end position="202"/>
    </location>
</feature>
<feature type="region of interest" description="Disordered" evidence="1">
    <location>
        <begin position="188"/>
        <end position="214"/>
    </location>
</feature>
<organism evidence="2 3">
    <name type="scientific">Carnegiea gigantea</name>
    <dbReference type="NCBI Taxonomy" id="171969"/>
    <lineage>
        <taxon>Eukaryota</taxon>
        <taxon>Viridiplantae</taxon>
        <taxon>Streptophyta</taxon>
        <taxon>Embryophyta</taxon>
        <taxon>Tracheophyta</taxon>
        <taxon>Spermatophyta</taxon>
        <taxon>Magnoliopsida</taxon>
        <taxon>eudicotyledons</taxon>
        <taxon>Gunneridae</taxon>
        <taxon>Pentapetalae</taxon>
        <taxon>Caryophyllales</taxon>
        <taxon>Cactineae</taxon>
        <taxon>Cactaceae</taxon>
        <taxon>Cactoideae</taxon>
        <taxon>Echinocereeae</taxon>
        <taxon>Carnegiea</taxon>
    </lineage>
</organism>
<evidence type="ECO:0000313" key="2">
    <source>
        <dbReference type="EMBL" id="KAJ8433961.1"/>
    </source>
</evidence>
<evidence type="ECO:0000256" key="1">
    <source>
        <dbReference type="SAM" id="MobiDB-lite"/>
    </source>
</evidence>
<dbReference type="Proteomes" id="UP001153076">
    <property type="component" value="Unassembled WGS sequence"/>
</dbReference>
<proteinExistence type="predicted"/>
<name>A0A9Q1JYV8_9CARY</name>
<accession>A0A9Q1JYV8</accession>
<gene>
    <name evidence="2" type="ORF">Cgig2_006920</name>
</gene>
<dbReference type="AlphaFoldDB" id="A0A9Q1JYV8"/>
<evidence type="ECO:0000313" key="3">
    <source>
        <dbReference type="Proteomes" id="UP001153076"/>
    </source>
</evidence>
<keyword evidence="3" id="KW-1185">Reference proteome</keyword>
<protein>
    <submittedName>
        <fullName evidence="2">Uncharacterized protein</fullName>
    </submittedName>
</protein>
<comment type="caution">
    <text evidence="2">The sequence shown here is derived from an EMBL/GenBank/DDBJ whole genome shotgun (WGS) entry which is preliminary data.</text>
</comment>
<feature type="compositionally biased region" description="Basic and acidic residues" evidence="1">
    <location>
        <begin position="203"/>
        <end position="214"/>
    </location>
</feature>
<dbReference type="OrthoDB" id="1435387at2759"/>
<reference evidence="2" key="1">
    <citation type="submission" date="2022-04" db="EMBL/GenBank/DDBJ databases">
        <title>Carnegiea gigantea Genome sequencing and assembly v2.</title>
        <authorList>
            <person name="Copetti D."/>
            <person name="Sanderson M.J."/>
            <person name="Burquez A."/>
            <person name="Wojciechowski M.F."/>
        </authorList>
    </citation>
    <scope>NUCLEOTIDE SEQUENCE</scope>
    <source>
        <strain evidence="2">SGP5-SGP5p</strain>
        <tissue evidence="2">Aerial part</tissue>
    </source>
</reference>
<sequence>MITSTSSDTTPISPIDHHTLPLVTTNSGGVISPITSQAPFTSPSSGLSFGLLGKLFLLPLSPPSSALSPPPFPHFTWQPTPSHTCSSPLFYGVSEAFVIPEHHEQPLFSATTAAESLWDPDSGATTHQFLRKATYKKRLEEIHTSTQGEGSTFKGTSLPQLSTETQMNIWKEEVSFTNKRKVYGFGIESSCASSTGPPTTTIEQHEKEKQSKKS</sequence>